<dbReference type="GO" id="GO:0005737">
    <property type="term" value="C:cytoplasm"/>
    <property type="evidence" value="ECO:0007669"/>
    <property type="project" value="UniProtKB-ARBA"/>
</dbReference>
<keyword evidence="8" id="KW-0547">Nucleotide-binding</keyword>
<evidence type="ECO:0000256" key="1">
    <source>
        <dbReference type="ARBA" id="ARBA00000085"/>
    </source>
</evidence>
<dbReference type="Pfam" id="PF13493">
    <property type="entry name" value="DUF4118"/>
    <property type="match status" value="1"/>
</dbReference>
<keyword evidence="10" id="KW-0067">ATP-binding</keyword>
<dbReference type="InterPro" id="IPR025201">
    <property type="entry name" value="KdpD_TM"/>
</dbReference>
<reference evidence="16 17" key="1">
    <citation type="submission" date="2017-04" db="EMBL/GenBank/DDBJ databases">
        <title>Comparative genome analysis of Subtercola boreus.</title>
        <authorList>
            <person name="Cho Y.-J."/>
            <person name="Cho A."/>
            <person name="Kim O.-S."/>
            <person name="Lee J.-I."/>
        </authorList>
    </citation>
    <scope>NUCLEOTIDE SEQUENCE [LARGE SCALE GENOMIC DNA]</scope>
    <source>
        <strain evidence="16 17">P27444</strain>
    </source>
</reference>
<dbReference type="Gene3D" id="3.40.50.300">
    <property type="entry name" value="P-loop containing nucleotide triphosphate hydrolases"/>
    <property type="match status" value="1"/>
</dbReference>
<accession>A0A3E0VZ64</accession>
<evidence type="ECO:0000256" key="7">
    <source>
        <dbReference type="ARBA" id="ARBA00022692"/>
    </source>
</evidence>
<dbReference type="InterPro" id="IPR036890">
    <property type="entry name" value="HATPase_C_sf"/>
</dbReference>
<evidence type="ECO:0000256" key="13">
    <source>
        <dbReference type="ARBA" id="ARBA00023136"/>
    </source>
</evidence>
<evidence type="ECO:0000313" key="16">
    <source>
        <dbReference type="EMBL" id="RFA15342.1"/>
    </source>
</evidence>
<dbReference type="Pfam" id="PF00582">
    <property type="entry name" value="Usp"/>
    <property type="match status" value="1"/>
</dbReference>
<sequence>MKRGTFRVLLGAAPGVGKTYTMLEEGRRLKGEGKDVVVAVVETHGRRGTASMLLGLETIPRAVTVHRGVELSEMDLAAVLARRPMIALVDELAHTNAPGSQNEKRWQDVETLLDAGISVISTVNIQHIDSLTDVVEQITGAPQRETVPDSVLRSAEQIEVVDLAPQALRDRLAGGFVYPATRIDAALSNYFRLGNLTALRELALLWLADEVDSALKDYRREHGIQNKWEARERVVVALTGGSEGETLIRRGARIAARSSGGQLLAVHVSSNDGLRNANPGALLAQRKLVDSLGGSYHQVISDDIPHGLVEFARAENATQLVIGVSRRSRLSAALTGPGIGATVIRESGDIDVHIVTHAAAGGRFALPRLGGALSLRRRMLGLAVALVGGPLVTWLLVALRSDDSITSDVLTYQLLVVVVALIGGFGPALFAALLSGLTLDFFFVAPVYTITVTEPVHLVALGLYVLNAVLVSVVVDQAARRSRAAARATGESELLATVAGSVVRGQDALQALVDRTREAFTLSAVRLVVDGAVTNTAGVVDDSASGSAPSSGERITRIPVGDHAELELHGGDLAASERRLLTVIASQLDAALEYSDLAETAGEVGPLAQADRVRSALLAAVGHDLRRPLTAATAAVGGLRATDVTLSAADRDELLATAGESLDTLSLLVTNLLDVTRLQAGALAVFLSPVDVEDIVLPAIDELGLGPDTIELDLPESTRPVTADHGLLERVIVNLLSNAVRFSPPGARVLISTSEFAGTVEIRIADRGPGVAPGRREEIFVPFQRLGDTDNLTGLGLGLALSKGFVEGMGGTLEADDTPGGGLTMVIALPAASIPEPSPTPEPMPETAP</sequence>
<organism evidence="16 17">
    <name type="scientific">Subtercola boreus</name>
    <dbReference type="NCBI Taxonomy" id="120213"/>
    <lineage>
        <taxon>Bacteria</taxon>
        <taxon>Bacillati</taxon>
        <taxon>Actinomycetota</taxon>
        <taxon>Actinomycetes</taxon>
        <taxon>Micrococcales</taxon>
        <taxon>Microbacteriaceae</taxon>
        <taxon>Subtercola</taxon>
    </lineage>
</organism>
<keyword evidence="12" id="KW-0902">Two-component regulatory system</keyword>
<dbReference type="InterPro" id="IPR004358">
    <property type="entry name" value="Sig_transdc_His_kin-like_C"/>
</dbReference>
<evidence type="ECO:0000313" key="17">
    <source>
        <dbReference type="Proteomes" id="UP000256709"/>
    </source>
</evidence>
<feature type="transmembrane region" description="Helical" evidence="14">
    <location>
        <begin position="379"/>
        <end position="399"/>
    </location>
</feature>
<evidence type="ECO:0000256" key="9">
    <source>
        <dbReference type="ARBA" id="ARBA00022777"/>
    </source>
</evidence>
<dbReference type="EMBL" id="NBXA01000007">
    <property type="protein sequence ID" value="RFA15342.1"/>
    <property type="molecule type" value="Genomic_DNA"/>
</dbReference>
<dbReference type="InterPro" id="IPR003594">
    <property type="entry name" value="HATPase_dom"/>
</dbReference>
<dbReference type="SUPFAM" id="SSF47384">
    <property type="entry name" value="Homodimeric domain of signal transducing histidine kinase"/>
    <property type="match status" value="1"/>
</dbReference>
<dbReference type="Gene3D" id="1.10.287.130">
    <property type="match status" value="1"/>
</dbReference>
<dbReference type="SUPFAM" id="SSF55874">
    <property type="entry name" value="ATPase domain of HSP90 chaperone/DNA topoisomerase II/histidine kinase"/>
    <property type="match status" value="1"/>
</dbReference>
<evidence type="ECO:0000256" key="14">
    <source>
        <dbReference type="SAM" id="Phobius"/>
    </source>
</evidence>
<dbReference type="InterPro" id="IPR038318">
    <property type="entry name" value="KdpD_sf"/>
</dbReference>
<dbReference type="OrthoDB" id="9806130at2"/>
<dbReference type="Gene3D" id="1.20.120.620">
    <property type="entry name" value="Backbone structure of the membrane domain of e. Coli histidine kinase receptor kdpd"/>
    <property type="match status" value="1"/>
</dbReference>
<keyword evidence="5" id="KW-0597">Phosphoprotein</keyword>
<keyword evidence="7 14" id="KW-0812">Transmembrane</keyword>
<feature type="transmembrane region" description="Helical" evidence="14">
    <location>
        <begin position="456"/>
        <end position="475"/>
    </location>
</feature>
<dbReference type="PROSITE" id="PS50109">
    <property type="entry name" value="HIS_KIN"/>
    <property type="match status" value="1"/>
</dbReference>
<dbReference type="Pfam" id="PF00512">
    <property type="entry name" value="HisKA"/>
    <property type="match status" value="1"/>
</dbReference>
<dbReference type="GO" id="GO:0005524">
    <property type="term" value="F:ATP binding"/>
    <property type="evidence" value="ECO:0007669"/>
    <property type="project" value="UniProtKB-KW"/>
</dbReference>
<evidence type="ECO:0000256" key="11">
    <source>
        <dbReference type="ARBA" id="ARBA00022989"/>
    </source>
</evidence>
<dbReference type="Pfam" id="PF02702">
    <property type="entry name" value="KdpD"/>
    <property type="match status" value="1"/>
</dbReference>
<protein>
    <recommendedName>
        <fullName evidence="4">histidine kinase</fullName>
        <ecNumber evidence="4">2.7.13.3</ecNumber>
    </recommendedName>
</protein>
<dbReference type="CDD" id="cd00075">
    <property type="entry name" value="HATPase"/>
    <property type="match status" value="1"/>
</dbReference>
<dbReference type="PANTHER" id="PTHR45569">
    <property type="entry name" value="SENSOR PROTEIN KDPD"/>
    <property type="match status" value="1"/>
</dbReference>
<evidence type="ECO:0000256" key="8">
    <source>
        <dbReference type="ARBA" id="ARBA00022741"/>
    </source>
</evidence>
<dbReference type="SMART" id="SM00387">
    <property type="entry name" value="HATPase_c"/>
    <property type="match status" value="1"/>
</dbReference>
<evidence type="ECO:0000259" key="15">
    <source>
        <dbReference type="PROSITE" id="PS50109"/>
    </source>
</evidence>
<gene>
    <name evidence="16" type="ORF">B7R21_04825</name>
</gene>
<dbReference type="EC" id="2.7.13.3" evidence="4"/>
<comment type="subcellular location">
    <subcellularLocation>
        <location evidence="3">Cell membrane</location>
    </subcellularLocation>
    <subcellularLocation>
        <location evidence="2">Membrane</location>
        <topology evidence="2">Multi-pass membrane protein</topology>
    </subcellularLocation>
</comment>
<evidence type="ECO:0000256" key="2">
    <source>
        <dbReference type="ARBA" id="ARBA00004141"/>
    </source>
</evidence>
<dbReference type="SMART" id="SM00388">
    <property type="entry name" value="HisKA"/>
    <property type="match status" value="1"/>
</dbReference>
<keyword evidence="9 16" id="KW-0418">Kinase</keyword>
<dbReference type="PANTHER" id="PTHR45569:SF1">
    <property type="entry name" value="SENSOR PROTEIN KDPD"/>
    <property type="match status" value="1"/>
</dbReference>
<evidence type="ECO:0000256" key="10">
    <source>
        <dbReference type="ARBA" id="ARBA00022840"/>
    </source>
</evidence>
<keyword evidence="11 14" id="KW-1133">Transmembrane helix</keyword>
<evidence type="ECO:0000256" key="12">
    <source>
        <dbReference type="ARBA" id="ARBA00023012"/>
    </source>
</evidence>
<dbReference type="InterPro" id="IPR052023">
    <property type="entry name" value="Histidine_kinase_KdpD"/>
</dbReference>
<evidence type="ECO:0000256" key="5">
    <source>
        <dbReference type="ARBA" id="ARBA00022553"/>
    </source>
</evidence>
<dbReference type="GO" id="GO:0005886">
    <property type="term" value="C:plasma membrane"/>
    <property type="evidence" value="ECO:0007669"/>
    <property type="project" value="UniProtKB-SubCell"/>
</dbReference>
<dbReference type="InterPro" id="IPR027417">
    <property type="entry name" value="P-loop_NTPase"/>
</dbReference>
<dbReference type="Gene3D" id="3.30.565.10">
    <property type="entry name" value="Histidine kinase-like ATPase, C-terminal domain"/>
    <property type="match status" value="1"/>
</dbReference>
<comment type="catalytic activity">
    <reaction evidence="1">
        <text>ATP + protein L-histidine = ADP + protein N-phospho-L-histidine.</text>
        <dbReference type="EC" id="2.7.13.3"/>
    </reaction>
</comment>
<evidence type="ECO:0000256" key="6">
    <source>
        <dbReference type="ARBA" id="ARBA00022679"/>
    </source>
</evidence>
<dbReference type="InterPro" id="IPR006016">
    <property type="entry name" value="UspA"/>
</dbReference>
<dbReference type="FunFam" id="3.40.50.300:FF:000483">
    <property type="entry name" value="Sensor histidine kinase KdpD"/>
    <property type="match status" value="1"/>
</dbReference>
<dbReference type="InterPro" id="IPR003661">
    <property type="entry name" value="HisK_dim/P_dom"/>
</dbReference>
<evidence type="ECO:0000256" key="3">
    <source>
        <dbReference type="ARBA" id="ARBA00004236"/>
    </source>
</evidence>
<evidence type="ECO:0000256" key="4">
    <source>
        <dbReference type="ARBA" id="ARBA00012438"/>
    </source>
</evidence>
<dbReference type="InterPro" id="IPR003852">
    <property type="entry name" value="Sig_transdc_His_kinase_KdpD_N"/>
</dbReference>
<dbReference type="InterPro" id="IPR036097">
    <property type="entry name" value="HisK_dim/P_sf"/>
</dbReference>
<dbReference type="GO" id="GO:0000155">
    <property type="term" value="F:phosphorelay sensor kinase activity"/>
    <property type="evidence" value="ECO:0007669"/>
    <property type="project" value="InterPro"/>
</dbReference>
<feature type="transmembrane region" description="Helical" evidence="14">
    <location>
        <begin position="411"/>
        <end position="436"/>
    </location>
</feature>
<dbReference type="InterPro" id="IPR014729">
    <property type="entry name" value="Rossmann-like_a/b/a_fold"/>
</dbReference>
<dbReference type="Gene3D" id="3.40.50.620">
    <property type="entry name" value="HUPs"/>
    <property type="match status" value="1"/>
</dbReference>
<dbReference type="PRINTS" id="PR00344">
    <property type="entry name" value="BCTRLSENSOR"/>
</dbReference>
<dbReference type="AlphaFoldDB" id="A0A3E0VZ64"/>
<comment type="caution">
    <text evidence="16">The sequence shown here is derived from an EMBL/GenBank/DDBJ whole genome shotgun (WGS) entry which is preliminary data.</text>
</comment>
<keyword evidence="13 14" id="KW-0472">Membrane</keyword>
<dbReference type="Proteomes" id="UP000256709">
    <property type="component" value="Unassembled WGS sequence"/>
</dbReference>
<dbReference type="Pfam" id="PF02518">
    <property type="entry name" value="HATPase_c"/>
    <property type="match status" value="1"/>
</dbReference>
<feature type="domain" description="Histidine kinase" evidence="15">
    <location>
        <begin position="620"/>
        <end position="833"/>
    </location>
</feature>
<dbReference type="InterPro" id="IPR005467">
    <property type="entry name" value="His_kinase_dom"/>
</dbReference>
<name>A0A3E0VZ64_9MICO</name>
<dbReference type="RefSeq" id="WP_116282104.1">
    <property type="nucleotide sequence ID" value="NZ_NBXA01000007.1"/>
</dbReference>
<proteinExistence type="predicted"/>
<dbReference type="SUPFAM" id="SSF52402">
    <property type="entry name" value="Adenine nucleotide alpha hydrolases-like"/>
    <property type="match status" value="1"/>
</dbReference>
<dbReference type="CDD" id="cd00082">
    <property type="entry name" value="HisKA"/>
    <property type="match status" value="1"/>
</dbReference>
<keyword evidence="6" id="KW-0808">Transferase</keyword>